<protein>
    <recommendedName>
        <fullName evidence="3">Nicotianamine synthase protein</fullName>
    </recommendedName>
</protein>
<dbReference type="AlphaFoldDB" id="A0A1I1VBQ0"/>
<dbReference type="OrthoDB" id="1956540at2"/>
<name>A0A1I1VBQ0_9BACL</name>
<dbReference type="RefSeq" id="WP_091182829.1">
    <property type="nucleotide sequence ID" value="NZ_FOMT01000001.1"/>
</dbReference>
<organism evidence="1 2">
    <name type="scientific">Paenibacillus catalpae</name>
    <dbReference type="NCBI Taxonomy" id="1045775"/>
    <lineage>
        <taxon>Bacteria</taxon>
        <taxon>Bacillati</taxon>
        <taxon>Bacillota</taxon>
        <taxon>Bacilli</taxon>
        <taxon>Bacillales</taxon>
        <taxon>Paenibacillaceae</taxon>
        <taxon>Paenibacillus</taxon>
    </lineage>
</organism>
<keyword evidence="2" id="KW-1185">Reference proteome</keyword>
<dbReference type="SUPFAM" id="SSF53335">
    <property type="entry name" value="S-adenosyl-L-methionine-dependent methyltransferases"/>
    <property type="match status" value="1"/>
</dbReference>
<dbReference type="InterPro" id="IPR029063">
    <property type="entry name" value="SAM-dependent_MTases_sf"/>
</dbReference>
<dbReference type="STRING" id="1045775.SAMN05216378_1497"/>
<dbReference type="Proteomes" id="UP000198855">
    <property type="component" value="Unassembled WGS sequence"/>
</dbReference>
<sequence>MQTATRLQQCLVDFHRRFLALASPKEGSSPNSLELERTINDYSAFIIDESNQIEWEQLERQATSKFITFMDELRKTSALCVAMMEKYRAQRLLNGEADRTDYFRNIESSIREEFGGFGVHSQSTVLLVGSGSFPMTPLYIAKQTGAEVIGIDIDEEAIALGRKVIDRLGANLRIQLENKFLDQIENIREVTHIIFSSTVAIKYDLLDQLHPLTNEHVVVAMRYGDQLKSLFNYPKQNADPRKWELTDTIIHPQHVFDVALYKKNLLNTENRRVI</sequence>
<proteinExistence type="predicted"/>
<reference evidence="2" key="1">
    <citation type="submission" date="2016-10" db="EMBL/GenBank/DDBJ databases">
        <authorList>
            <person name="Varghese N."/>
            <person name="Submissions S."/>
        </authorList>
    </citation>
    <scope>NUCLEOTIDE SEQUENCE [LARGE SCALE GENOMIC DNA]</scope>
    <source>
        <strain evidence="2">CGMCC 1.10784</strain>
    </source>
</reference>
<gene>
    <name evidence="1" type="ORF">SAMN05216378_1497</name>
</gene>
<dbReference type="EMBL" id="FOMT01000001">
    <property type="protein sequence ID" value="SFD80407.1"/>
    <property type="molecule type" value="Genomic_DNA"/>
</dbReference>
<evidence type="ECO:0000313" key="1">
    <source>
        <dbReference type="EMBL" id="SFD80407.1"/>
    </source>
</evidence>
<evidence type="ECO:0000313" key="2">
    <source>
        <dbReference type="Proteomes" id="UP000198855"/>
    </source>
</evidence>
<dbReference type="Gene3D" id="3.40.50.150">
    <property type="entry name" value="Vaccinia Virus protein VP39"/>
    <property type="match status" value="1"/>
</dbReference>
<accession>A0A1I1VBQ0</accession>
<evidence type="ECO:0008006" key="3">
    <source>
        <dbReference type="Google" id="ProtNLM"/>
    </source>
</evidence>